<dbReference type="Gene3D" id="1.10.8.430">
    <property type="entry name" value="Helical domain of apoptotic protease-activating factors"/>
    <property type="match status" value="1"/>
</dbReference>
<dbReference type="Pfam" id="PF25019">
    <property type="entry name" value="LRR_R13L1-DRL21"/>
    <property type="match status" value="1"/>
</dbReference>
<feature type="domain" description="NB-ARC" evidence="6">
    <location>
        <begin position="411"/>
        <end position="563"/>
    </location>
</feature>
<dbReference type="Pfam" id="PF18052">
    <property type="entry name" value="Rx_N"/>
    <property type="match status" value="1"/>
</dbReference>
<dbReference type="PANTHER" id="PTHR23155:SF988">
    <property type="entry name" value="OS06G0707733 PROTEIN"/>
    <property type="match status" value="1"/>
</dbReference>
<dbReference type="EMBL" id="CM029039">
    <property type="protein sequence ID" value="KAG2642630.1"/>
    <property type="molecule type" value="Genomic_DNA"/>
</dbReference>
<dbReference type="InterPro" id="IPR044974">
    <property type="entry name" value="Disease_R_plants"/>
</dbReference>
<dbReference type="InterPro" id="IPR056789">
    <property type="entry name" value="LRR_R13L1-DRL21"/>
</dbReference>
<feature type="domain" description="Disease resistance protein winged helix" evidence="8">
    <location>
        <begin position="650"/>
        <end position="714"/>
    </location>
</feature>
<dbReference type="Gene3D" id="3.40.50.300">
    <property type="entry name" value="P-loop containing nucleotide triphosphate hydrolases"/>
    <property type="match status" value="1"/>
</dbReference>
<dbReference type="InterPro" id="IPR036388">
    <property type="entry name" value="WH-like_DNA-bd_sf"/>
</dbReference>
<dbReference type="GO" id="GO:0043531">
    <property type="term" value="F:ADP binding"/>
    <property type="evidence" value="ECO:0007669"/>
    <property type="project" value="InterPro"/>
</dbReference>
<feature type="domain" description="R13L1/DRL21-like LRR repeat region" evidence="9">
    <location>
        <begin position="918"/>
        <end position="1033"/>
    </location>
</feature>
<evidence type="ECO:0000256" key="3">
    <source>
        <dbReference type="ARBA" id="ARBA00022737"/>
    </source>
</evidence>
<evidence type="ECO:0000313" key="11">
    <source>
        <dbReference type="Proteomes" id="UP000823388"/>
    </source>
</evidence>
<sequence length="1293" mass="146141">MAEVGIEAARWVVGKALGPASSGLLEAWAASSELGPNIEALRMELLYAEGMLNNARGRGHGPEIQNPALAELLRKLRDLAYRADDVLDELDYFRIQDELDGTYHAADEHAGGCLRNHALNARHTARNIKKMLGFSKCSGGSADHDQADEDAGRRGVSCGAWPCLAANRGDQEVPSGCMSRMISSAACAKMPPFSRCSRGSADHDQADEEEQDASRGVLCRAAWPCARISSTPPPNQDSQEADGGCMGRLASGACGTVPTVGKCLRCHSVSNPQNVGSSTVPSTGRRFLRCAANPNKAPHKACVAQPPKLKFDRVEMSRKMKEIVEQLKPLCAKVSTILNLELLDSSRSIVQCIGTSLDTWFSKGQWPAPSHRNAMMNRPITNPEFREPELYGREGEKTDIIFDITKGKYCERNLTVLPIVGPGGIGKTTLTQYIYKELEHHFEVKLWVCVSVNFSVYRLTQEIANQLKIDTKDSPDKGIEDQLKSKRFLLVLDDMWNCSNVDEWNRFIMPFTKGQPKGNVILVTTRFPGLAQMVKTPTSDWKDLKGLDPESFKELFRAYVFGDDMQSLKDHNELLGTGDEIVKKLKGSPLAAKTVGRLLRNNLHLGHWTRVLESKEWESLKEHHDIMPALQLSFNYLPFHLQQCFTYCTLFPEDYRFSREEVIHFWIGHDVLHSHGENKRIEDIGLCYLIELVNHGFLKKEEDHYVVHDLLHELGLKVSAHECLTIHSSNVRSIQISMSIRHLSINIDDSSIEDRKTFDICKEDFSALRKRLKVENLHSLMIFGEYQGSFVKIFHGLFQKAKAFRVIFISGGSYRVEDLSHNFFNLIHLRYLRIHNEGWARSKPPKNISRFYHMRVLDLQGCDNCSDLSKPMRNLLKLRHFPVPDDGMHESIFEVGQLKLLQELRRFVVRKEIKGFELRQIGHLLELCGSLSIANLENVEGREEVDEAKLMYKRHLEELVLNWHVNRSTKDPAHEEQVLEGLKPHSNLLKLCIRGHGGPTCPSWLGPNLSVMNLQSLCLDGVSWKIFPPIGELWLVNEDAEEISSNIRSQHFKNLKRIELKNLARLKRWVVGQLLSHLEVVIIEHCHELVELSFSNFSCSPRVLQNLIIVDCPKLLCLPTISWTSARCSVRLSRVGLDLESLWYGYNDNLLSLEITGKSDQKDMTASFWRVLDFDKLTGLEKLVMSECPPPPLDGLRKLPSTIKFLEISDWNTVTSGKLTQMLRCLTKLSELRIYRCGKIAGLGVVEQLEEEETDEALLLLPPQLQELDIRGLFGRAHPGSGFITVARSRESQ</sequence>
<protein>
    <recommendedName>
        <fullName evidence="12">AAA+ ATPase domain-containing protein</fullName>
    </recommendedName>
</protein>
<keyword evidence="11" id="KW-1185">Reference proteome</keyword>
<dbReference type="SUPFAM" id="SSF52540">
    <property type="entry name" value="P-loop containing nucleoside triphosphate hydrolases"/>
    <property type="match status" value="1"/>
</dbReference>
<evidence type="ECO:0008006" key="12">
    <source>
        <dbReference type="Google" id="ProtNLM"/>
    </source>
</evidence>
<dbReference type="InterPro" id="IPR058922">
    <property type="entry name" value="WHD_DRP"/>
</dbReference>
<dbReference type="GO" id="GO:0098542">
    <property type="term" value="P:defense response to other organism"/>
    <property type="evidence" value="ECO:0007669"/>
    <property type="project" value="TreeGrafter"/>
</dbReference>
<keyword evidence="5" id="KW-0611">Plant defense</keyword>
<evidence type="ECO:0000256" key="5">
    <source>
        <dbReference type="ARBA" id="ARBA00022821"/>
    </source>
</evidence>
<evidence type="ECO:0000259" key="6">
    <source>
        <dbReference type="Pfam" id="PF00931"/>
    </source>
</evidence>
<dbReference type="Proteomes" id="UP000823388">
    <property type="component" value="Chromosome 2K"/>
</dbReference>
<evidence type="ECO:0000313" key="10">
    <source>
        <dbReference type="EMBL" id="KAG2642630.1"/>
    </source>
</evidence>
<evidence type="ECO:0000259" key="9">
    <source>
        <dbReference type="Pfam" id="PF25019"/>
    </source>
</evidence>
<dbReference type="InterPro" id="IPR042197">
    <property type="entry name" value="Apaf_helical"/>
</dbReference>
<keyword evidence="3" id="KW-0677">Repeat</keyword>
<evidence type="ECO:0000256" key="2">
    <source>
        <dbReference type="ARBA" id="ARBA00022614"/>
    </source>
</evidence>
<organism evidence="10 11">
    <name type="scientific">Panicum virgatum</name>
    <name type="common">Blackwell switchgrass</name>
    <dbReference type="NCBI Taxonomy" id="38727"/>
    <lineage>
        <taxon>Eukaryota</taxon>
        <taxon>Viridiplantae</taxon>
        <taxon>Streptophyta</taxon>
        <taxon>Embryophyta</taxon>
        <taxon>Tracheophyta</taxon>
        <taxon>Spermatophyta</taxon>
        <taxon>Magnoliopsida</taxon>
        <taxon>Liliopsida</taxon>
        <taxon>Poales</taxon>
        <taxon>Poaceae</taxon>
        <taxon>PACMAD clade</taxon>
        <taxon>Panicoideae</taxon>
        <taxon>Panicodae</taxon>
        <taxon>Paniceae</taxon>
        <taxon>Panicinae</taxon>
        <taxon>Panicum</taxon>
        <taxon>Panicum sect. Hiantes</taxon>
    </lineage>
</organism>
<dbReference type="Gene3D" id="1.10.10.10">
    <property type="entry name" value="Winged helix-like DNA-binding domain superfamily/Winged helix DNA-binding domain"/>
    <property type="match status" value="1"/>
</dbReference>
<dbReference type="Pfam" id="PF00931">
    <property type="entry name" value="NB-ARC"/>
    <property type="match status" value="1"/>
</dbReference>
<proteinExistence type="inferred from homology"/>
<comment type="similarity">
    <text evidence="1">Belongs to the disease resistance NB-LRR family.</text>
</comment>
<dbReference type="PRINTS" id="PR00364">
    <property type="entry name" value="DISEASERSIST"/>
</dbReference>
<reference evidence="10" key="1">
    <citation type="submission" date="2020-05" db="EMBL/GenBank/DDBJ databases">
        <title>WGS assembly of Panicum virgatum.</title>
        <authorList>
            <person name="Lovell J.T."/>
            <person name="Jenkins J."/>
            <person name="Shu S."/>
            <person name="Juenger T.E."/>
            <person name="Schmutz J."/>
        </authorList>
    </citation>
    <scope>NUCLEOTIDE SEQUENCE</scope>
    <source>
        <strain evidence="10">AP13</strain>
    </source>
</reference>
<dbReference type="SUPFAM" id="SSF52058">
    <property type="entry name" value="L domain-like"/>
    <property type="match status" value="1"/>
</dbReference>
<evidence type="ECO:0000259" key="8">
    <source>
        <dbReference type="Pfam" id="PF23559"/>
    </source>
</evidence>
<dbReference type="PANTHER" id="PTHR23155">
    <property type="entry name" value="DISEASE RESISTANCE PROTEIN RP"/>
    <property type="match status" value="1"/>
</dbReference>
<evidence type="ECO:0000256" key="4">
    <source>
        <dbReference type="ARBA" id="ARBA00022741"/>
    </source>
</evidence>
<dbReference type="Gene3D" id="3.80.10.10">
    <property type="entry name" value="Ribonuclease Inhibitor"/>
    <property type="match status" value="1"/>
</dbReference>
<name>A0A8T0W547_PANVG</name>
<comment type="caution">
    <text evidence="10">The sequence shown here is derived from an EMBL/GenBank/DDBJ whole genome shotgun (WGS) entry which is preliminary data.</text>
</comment>
<keyword evidence="4" id="KW-0547">Nucleotide-binding</keyword>
<evidence type="ECO:0000256" key="1">
    <source>
        <dbReference type="ARBA" id="ARBA00008894"/>
    </source>
</evidence>
<dbReference type="InterPro" id="IPR027417">
    <property type="entry name" value="P-loop_NTPase"/>
</dbReference>
<dbReference type="Pfam" id="PF23559">
    <property type="entry name" value="WHD_DRP"/>
    <property type="match status" value="1"/>
</dbReference>
<gene>
    <name evidence="10" type="ORF">PVAP13_2KG191100</name>
</gene>
<accession>A0A8T0W547</accession>
<dbReference type="InterPro" id="IPR002182">
    <property type="entry name" value="NB-ARC"/>
</dbReference>
<evidence type="ECO:0000259" key="7">
    <source>
        <dbReference type="Pfam" id="PF18052"/>
    </source>
</evidence>
<feature type="domain" description="Disease resistance N-terminal" evidence="7">
    <location>
        <begin position="13"/>
        <end position="97"/>
    </location>
</feature>
<dbReference type="InterPro" id="IPR041118">
    <property type="entry name" value="Rx_N"/>
</dbReference>
<keyword evidence="2" id="KW-0433">Leucine-rich repeat</keyword>
<dbReference type="InterPro" id="IPR032675">
    <property type="entry name" value="LRR_dom_sf"/>
</dbReference>